<dbReference type="EMBL" id="GL636502">
    <property type="protein sequence ID" value="EFW15163.1"/>
    <property type="molecule type" value="Genomic_DNA"/>
</dbReference>
<proteinExistence type="predicted"/>
<dbReference type="InterPro" id="IPR058655">
    <property type="entry name" value="Mok11-14/Ags1-like"/>
</dbReference>
<dbReference type="VEuPathDB" id="FungiDB:D8B26_004500"/>
<dbReference type="HOGENOM" id="CLU_1981446_0_0_1"/>
<dbReference type="InterPro" id="IPR017853">
    <property type="entry name" value="GH"/>
</dbReference>
<reference evidence="3" key="2">
    <citation type="submission" date="2010-03" db="EMBL/GenBank/DDBJ databases">
        <title>The genome sequence of Coccidioides posadasii strain Silveira.</title>
        <authorList>
            <consortium name="The Broad Institute Genome Sequencing Center for Infectious Disease"/>
            <person name="Neafsey D."/>
            <person name="Orbach M."/>
            <person name="Henn M.R."/>
            <person name="Cole G.T."/>
            <person name="Galgiani J."/>
            <person name="Gardner M.J."/>
            <person name="Kirkland T.N."/>
            <person name="Taylor J.W."/>
            <person name="Young S.K."/>
            <person name="Zeng Q."/>
            <person name="Koehrsen M."/>
            <person name="Alvarado L."/>
            <person name="Berlin A."/>
            <person name="Borenstein D."/>
            <person name="Chapman S.B."/>
            <person name="Chen Z."/>
            <person name="Engels R."/>
            <person name="Freedman E."/>
            <person name="Gellesch M."/>
            <person name="Goldberg J."/>
            <person name="Griggs A."/>
            <person name="Gujja S."/>
            <person name="Heilman E."/>
            <person name="Heiman D."/>
            <person name="Howarth C."/>
            <person name="Jen D."/>
            <person name="Larson L."/>
            <person name="Mehta T."/>
            <person name="Neiman D."/>
            <person name="Park D."/>
            <person name="Pearson M."/>
            <person name="Richards J."/>
            <person name="Roberts A."/>
            <person name="Saif S."/>
            <person name="Shea T."/>
            <person name="Shenoy N."/>
            <person name="Sisk P."/>
            <person name="Stolte C."/>
            <person name="Sykes S."/>
            <person name="Walk T."/>
            <person name="White J."/>
            <person name="Yandava C."/>
            <person name="Haas B."/>
            <person name="Nusbaum C."/>
            <person name="Birren B."/>
        </authorList>
    </citation>
    <scope>NUCLEOTIDE SEQUENCE [LARGE SCALE GENOMIC DNA]</scope>
    <source>
        <strain evidence="3">RMSCC 757 / Silveira</strain>
    </source>
</reference>
<gene>
    <name evidence="2" type="ORF">CPSG_08351</name>
</gene>
<evidence type="ECO:0000259" key="1">
    <source>
        <dbReference type="Pfam" id="PF00128"/>
    </source>
</evidence>
<dbReference type="Proteomes" id="UP000002497">
    <property type="component" value="Unassembled WGS sequence"/>
</dbReference>
<evidence type="ECO:0000313" key="2">
    <source>
        <dbReference type="EMBL" id="EFW15163.1"/>
    </source>
</evidence>
<dbReference type="VEuPathDB" id="FungiDB:CPSG_08351"/>
<keyword evidence="3" id="KW-1185">Reference proteome</keyword>
<dbReference type="PANTHER" id="PTHR47182">
    <property type="entry name" value="CELL WALL ALPHA-1,3-GLUCAN SYNTHASE AGS1-RELATED"/>
    <property type="match status" value="1"/>
</dbReference>
<accession>E9DEV1</accession>
<feature type="domain" description="Glycosyl hydrolase family 13 catalytic" evidence="1">
    <location>
        <begin position="5"/>
        <end position="79"/>
    </location>
</feature>
<dbReference type="Pfam" id="PF00128">
    <property type="entry name" value="Alpha-amylase"/>
    <property type="match status" value="1"/>
</dbReference>
<dbReference type="SUPFAM" id="SSF51445">
    <property type="entry name" value="(Trans)glycosidases"/>
    <property type="match status" value="1"/>
</dbReference>
<reference evidence="3" key="1">
    <citation type="journal article" date="2010" name="Genome Res.">
        <title>Population genomic sequencing of Coccidioides fungi reveals recent hybridization and transposon control.</title>
        <authorList>
            <person name="Neafsey D.E."/>
            <person name="Barker B.M."/>
            <person name="Sharpton T.J."/>
            <person name="Stajich J.E."/>
            <person name="Park D.J."/>
            <person name="Whiston E."/>
            <person name="Hung C.-Y."/>
            <person name="McMahan C."/>
            <person name="White J."/>
            <person name="Sykes S."/>
            <person name="Heiman D."/>
            <person name="Young S."/>
            <person name="Zeng Q."/>
            <person name="Abouelleil A."/>
            <person name="Aftuck L."/>
            <person name="Bessette D."/>
            <person name="Brown A."/>
            <person name="FitzGerald M."/>
            <person name="Lui A."/>
            <person name="Macdonald J.P."/>
            <person name="Priest M."/>
            <person name="Orbach M.J."/>
            <person name="Galgiani J.N."/>
            <person name="Kirkland T.N."/>
            <person name="Cole G.T."/>
            <person name="Birren B.W."/>
            <person name="Henn M.R."/>
            <person name="Taylor J.W."/>
            <person name="Rounsley S.D."/>
        </authorList>
    </citation>
    <scope>NUCLEOTIDE SEQUENCE [LARGE SCALE GENOMIC DNA]</scope>
    <source>
        <strain evidence="3">RMSCC 757 / Silveira</strain>
    </source>
</reference>
<name>E9DEV1_COCPS</name>
<dbReference type="InterPro" id="IPR006047">
    <property type="entry name" value="GH13_cat_dom"/>
</dbReference>
<sequence length="126" mass="14238">MRHGGDVLGLVDSLDYISGMGIKGIYIAGTILINEPWGADGYSPLDTTLLDRHFGDIEMWRYAVTEIHKRGMYIVMDSTLATLGDLLGFEGYLNTTTPFERAEHKVVWKSNRRYLDFHPGTLIMNL</sequence>
<protein>
    <recommendedName>
        <fullName evidence="1">Glycosyl hydrolase family 13 catalytic domain-containing protein</fullName>
    </recommendedName>
</protein>
<dbReference type="GO" id="GO:0070600">
    <property type="term" value="P:fungal-type cell wall (1-&gt;3)-alpha-glucan biosynthetic process"/>
    <property type="evidence" value="ECO:0007669"/>
    <property type="project" value="TreeGrafter"/>
</dbReference>
<organism evidence="3">
    <name type="scientific">Coccidioides posadasii (strain RMSCC 757 / Silveira)</name>
    <name type="common">Valley fever fungus</name>
    <dbReference type="NCBI Taxonomy" id="443226"/>
    <lineage>
        <taxon>Eukaryota</taxon>
        <taxon>Fungi</taxon>
        <taxon>Dikarya</taxon>
        <taxon>Ascomycota</taxon>
        <taxon>Pezizomycotina</taxon>
        <taxon>Eurotiomycetes</taxon>
        <taxon>Eurotiomycetidae</taxon>
        <taxon>Onygenales</taxon>
        <taxon>Onygenaceae</taxon>
        <taxon>Coccidioides</taxon>
    </lineage>
</organism>
<evidence type="ECO:0000313" key="3">
    <source>
        <dbReference type="Proteomes" id="UP000002497"/>
    </source>
</evidence>
<dbReference type="PANTHER" id="PTHR47182:SF2">
    <property type="entry name" value="CELL WALL ALPHA-1,3-GLUCAN SYNTHASE AGS1"/>
    <property type="match status" value="1"/>
</dbReference>
<dbReference type="GO" id="GO:0009277">
    <property type="term" value="C:fungal-type cell wall"/>
    <property type="evidence" value="ECO:0007669"/>
    <property type="project" value="TreeGrafter"/>
</dbReference>
<dbReference type="AlphaFoldDB" id="E9DEV1"/>
<dbReference type="Gene3D" id="3.20.20.80">
    <property type="entry name" value="Glycosidases"/>
    <property type="match status" value="1"/>
</dbReference>
<dbReference type="GO" id="GO:0047657">
    <property type="term" value="F:alpha-1,3-glucan synthase activity"/>
    <property type="evidence" value="ECO:0007669"/>
    <property type="project" value="TreeGrafter"/>
</dbReference>
<dbReference type="STRING" id="443226.E9DEV1"/>